<name>A0A8B0SH12_9GAMM</name>
<dbReference type="AlphaFoldDB" id="A0A8B0SH12"/>
<protein>
    <submittedName>
        <fullName evidence="2">Uncharacterized protein</fullName>
    </submittedName>
</protein>
<keyword evidence="3" id="KW-1185">Reference proteome</keyword>
<gene>
    <name evidence="2" type="ORF">J1836_017850</name>
    <name evidence="1" type="ORF">J1836_14220</name>
</gene>
<reference evidence="2" key="2">
    <citation type="submission" date="2021-04" db="EMBL/GenBank/DDBJ databases">
        <title>Complete Genome and methylome analysis of Thiothrix fructosivorans ATCC 49748.</title>
        <authorList>
            <person name="Fomenkov A."/>
            <person name="Sun L."/>
            <person name="Vincze T."/>
            <person name="Grabovich M.Y."/>
            <person name="Roberts R.J."/>
        </authorList>
    </citation>
    <scope>NUCLEOTIDE SEQUENCE</scope>
    <source>
        <strain evidence="2">ATCC 49748</strain>
    </source>
</reference>
<evidence type="ECO:0000313" key="1">
    <source>
        <dbReference type="EMBL" id="MBO0614063.1"/>
    </source>
</evidence>
<dbReference type="EMBL" id="CP072748">
    <property type="protein sequence ID" value="QTX10421.1"/>
    <property type="molecule type" value="Genomic_DNA"/>
</dbReference>
<dbReference type="Proteomes" id="UP000664466">
    <property type="component" value="Unassembled WGS sequence"/>
</dbReference>
<organism evidence="2">
    <name type="scientific">Thiothrix fructosivorans</name>
    <dbReference type="NCBI Taxonomy" id="111770"/>
    <lineage>
        <taxon>Bacteria</taxon>
        <taxon>Pseudomonadati</taxon>
        <taxon>Pseudomonadota</taxon>
        <taxon>Gammaproteobacteria</taxon>
        <taxon>Thiotrichales</taxon>
        <taxon>Thiotrichaceae</taxon>
        <taxon>Thiothrix</taxon>
    </lineage>
</organism>
<dbReference type="EMBL" id="JAFMPM010000007">
    <property type="protein sequence ID" value="MBO0614063.1"/>
    <property type="molecule type" value="Genomic_DNA"/>
</dbReference>
<reference evidence="1 3" key="1">
    <citation type="submission" date="2021-03" db="EMBL/GenBank/DDBJ databases">
        <title>Draft genome and methylome analysis of Thiotrix fructosivoruns ATCC 49748.</title>
        <authorList>
            <person name="Fomenkov A."/>
            <person name="Grabovich M.Y."/>
            <person name="Roberts R.J."/>
        </authorList>
    </citation>
    <scope>NUCLEOTIDE SEQUENCE [LARGE SCALE GENOMIC DNA]</scope>
    <source>
        <strain evidence="1 3">ATCC 49748</strain>
    </source>
</reference>
<evidence type="ECO:0000313" key="2">
    <source>
        <dbReference type="EMBL" id="QTX10421.1"/>
    </source>
</evidence>
<proteinExistence type="predicted"/>
<evidence type="ECO:0000313" key="3">
    <source>
        <dbReference type="Proteomes" id="UP000664466"/>
    </source>
</evidence>
<accession>A0A8B0SH12</accession>
<sequence length="94" mass="10871">MSVEESGYAEYSGSYGRKKRYWEEDEEEDDGLPHRLHSLAANQAKLDVSMTTLKSGRPYTLRFVKTQASYERKVAQRQRDEANRECLLGLRLGI</sequence>